<dbReference type="Proteomes" id="UP001165082">
    <property type="component" value="Unassembled WGS sequence"/>
</dbReference>
<name>A0A9W7CIN1_9STRA</name>
<dbReference type="GO" id="GO:0034338">
    <property type="term" value="F:short-chain carboxylesterase activity"/>
    <property type="evidence" value="ECO:0007669"/>
    <property type="project" value="TreeGrafter"/>
</dbReference>
<dbReference type="InterPro" id="IPR050960">
    <property type="entry name" value="AB_hydrolase_4_sf"/>
</dbReference>
<gene>
    <name evidence="3" type="ORF">TrRE_jg6397</name>
</gene>
<evidence type="ECO:0000313" key="4">
    <source>
        <dbReference type="Proteomes" id="UP001165082"/>
    </source>
</evidence>
<comment type="caution">
    <text evidence="3">The sequence shown here is derived from an EMBL/GenBank/DDBJ whole genome shotgun (WGS) entry which is preliminary data.</text>
</comment>
<dbReference type="OrthoDB" id="247542at2759"/>
<dbReference type="InterPro" id="IPR029058">
    <property type="entry name" value="AB_hydrolase_fold"/>
</dbReference>
<keyword evidence="2" id="KW-0812">Transmembrane</keyword>
<evidence type="ECO:0000313" key="3">
    <source>
        <dbReference type="EMBL" id="GMI05339.1"/>
    </source>
</evidence>
<dbReference type="EMBL" id="BRXZ01000110">
    <property type="protein sequence ID" value="GMI05339.1"/>
    <property type="molecule type" value="Genomic_DNA"/>
</dbReference>
<dbReference type="PANTHER" id="PTHR10794">
    <property type="entry name" value="ABHYDROLASE DOMAIN-CONTAINING PROTEIN"/>
    <property type="match status" value="1"/>
</dbReference>
<evidence type="ECO:0000256" key="2">
    <source>
        <dbReference type="SAM" id="Phobius"/>
    </source>
</evidence>
<dbReference type="GO" id="GO:0047372">
    <property type="term" value="F:monoacylglycerol lipase activity"/>
    <property type="evidence" value="ECO:0007669"/>
    <property type="project" value="TreeGrafter"/>
</dbReference>
<proteinExistence type="inferred from homology"/>
<dbReference type="Gene3D" id="3.40.50.1820">
    <property type="entry name" value="alpha/beta hydrolase"/>
    <property type="match status" value="1"/>
</dbReference>
<dbReference type="SUPFAM" id="SSF53474">
    <property type="entry name" value="alpha/beta-Hydrolases"/>
    <property type="match status" value="1"/>
</dbReference>
<keyword evidence="2" id="KW-1133">Transmembrane helix</keyword>
<keyword evidence="2" id="KW-0472">Membrane</keyword>
<evidence type="ECO:0000256" key="1">
    <source>
        <dbReference type="ARBA" id="ARBA00010884"/>
    </source>
</evidence>
<sequence>MCTVFAEFASRYLMRPLEWVSQSFTSFDGNKFNLDYYIPESQLEEDEELSDEAPIIFLLYGIGGTKNDHYIKRLTLASTSRGYRVVVFSYWRLDWMETRDMATAVESVKSRYPNAPICCIACSAGAHVLFPFLADCGRKGLSPFVCATSISGCLDFERTYKFVESNQNRAYRNMLTNAMYRCVKKHHENCIHDTMTEEELANLLSIRRANIMYDRHLSTLKEFNGAAGMNVFGANPKFSTPQNTFAYSSQEAYDGAFTDPMTCEYPLKENIHHFATPARTLVSDIATTLLMIHAKDDTMVSYSDCVDWNEVKENKNIITVTTKRGGHIGFHEWKGFLSGLSWAENMALDFTSSVLEANAQTGFLIDVMTRGLEQEYFETAQDLTEIGGQPLAADDYNEVSPLPSPKGRWKSLHPSQVSAICSSSNIATGNPLNRPKSKKSFHDVLSGEFSDDNSTGGRKRSELLGEAKYKQWVGEEVDPDNSFLNRQYDILGRVRELDLLGKTADSGLLSALDAQGVDFETIESLLPTLQNLGALEVAGKNQQLLINLLAPPLVEGAPLLIPVLAGAVKTGPVAFFGAAAALAAIEASLVTSHAQIPFVGLSAGFYLGLLLVPLTGVIGGAGVALASAKK</sequence>
<dbReference type="AlphaFoldDB" id="A0A9W7CIN1"/>
<keyword evidence="4" id="KW-1185">Reference proteome</keyword>
<organism evidence="3 4">
    <name type="scientific">Triparma retinervis</name>
    <dbReference type="NCBI Taxonomy" id="2557542"/>
    <lineage>
        <taxon>Eukaryota</taxon>
        <taxon>Sar</taxon>
        <taxon>Stramenopiles</taxon>
        <taxon>Ochrophyta</taxon>
        <taxon>Bolidophyceae</taxon>
        <taxon>Parmales</taxon>
        <taxon>Triparmaceae</taxon>
        <taxon>Triparma</taxon>
    </lineage>
</organism>
<protein>
    <submittedName>
        <fullName evidence="3">Uncharacterized protein</fullName>
    </submittedName>
</protein>
<accession>A0A9W7CIN1</accession>
<feature type="transmembrane region" description="Helical" evidence="2">
    <location>
        <begin position="605"/>
        <end position="626"/>
    </location>
</feature>
<reference evidence="3" key="1">
    <citation type="submission" date="2022-07" db="EMBL/GenBank/DDBJ databases">
        <title>Genome analysis of Parmales, a sister group of diatoms, reveals the evolutionary specialization of diatoms from phago-mixotrophs to photoautotrophs.</title>
        <authorList>
            <person name="Ban H."/>
            <person name="Sato S."/>
            <person name="Yoshikawa S."/>
            <person name="Kazumasa Y."/>
            <person name="Nakamura Y."/>
            <person name="Ichinomiya M."/>
            <person name="Saitoh K."/>
            <person name="Sato N."/>
            <person name="Blanc-Mathieu R."/>
            <person name="Endo H."/>
            <person name="Kuwata A."/>
            <person name="Ogata H."/>
        </authorList>
    </citation>
    <scope>NUCLEOTIDE SEQUENCE</scope>
</reference>
<comment type="similarity">
    <text evidence="1">Belongs to the AB hydrolase superfamily. AB hydrolase 4 family.</text>
</comment>
<dbReference type="PANTHER" id="PTHR10794:SF63">
    <property type="entry name" value="ALPHA_BETA HYDROLASE 1, ISOFORM A"/>
    <property type="match status" value="1"/>
</dbReference>